<organism evidence="1 2">
    <name type="scientific">Marinobacter iranensis</name>
    <dbReference type="NCBI Taxonomy" id="2962607"/>
    <lineage>
        <taxon>Bacteria</taxon>
        <taxon>Pseudomonadati</taxon>
        <taxon>Pseudomonadota</taxon>
        <taxon>Gammaproteobacteria</taxon>
        <taxon>Pseudomonadales</taxon>
        <taxon>Marinobacteraceae</taxon>
        <taxon>Marinobacter</taxon>
    </lineage>
</organism>
<comment type="caution">
    <text evidence="1">The sequence shown here is derived from an EMBL/GenBank/DDBJ whole genome shotgun (WGS) entry which is preliminary data.</text>
</comment>
<evidence type="ECO:0000313" key="1">
    <source>
        <dbReference type="EMBL" id="MDF0750170.1"/>
    </source>
</evidence>
<gene>
    <name evidence="1" type="ORF">NLU14_07985</name>
</gene>
<dbReference type="EMBL" id="JANCMW010000003">
    <property type="protein sequence ID" value="MDF0750170.1"/>
    <property type="molecule type" value="Genomic_DNA"/>
</dbReference>
<accession>A0ABT5Y926</accession>
<dbReference type="RefSeq" id="WP_275705690.1">
    <property type="nucleotide sequence ID" value="NZ_JANCMW010000003.1"/>
</dbReference>
<dbReference type="Proteomes" id="UP001143391">
    <property type="component" value="Unassembled WGS sequence"/>
</dbReference>
<reference evidence="1" key="1">
    <citation type="submission" date="2022-07" db="EMBL/GenBank/DDBJ databases">
        <title>Marinobacter iranensis a new bacterium isolate from a hipersaline lake in Iran.</title>
        <authorList>
            <person name="Mohammad A.M.A."/>
            <person name="Cristina S.-P."/>
            <person name="Antonio V."/>
        </authorList>
    </citation>
    <scope>NUCLEOTIDE SEQUENCE</scope>
    <source>
        <strain evidence="1">71-i</strain>
    </source>
</reference>
<sequence>MCLFSASPVIASVDNSELKVCLAYSDRGGQLDCCAEFGIAKSDCGDEARGVPGATESQPDSDSYFYCKFHNLDGSGEDIARWGKGTDFNFVPNKNIWEWRTEYTIQSIDSTGGYYQRSLNPVFKDQVGKCGPEIEVEYKGRMKEIIEKYRK</sequence>
<protein>
    <submittedName>
        <fullName evidence="1">Uncharacterized protein</fullName>
    </submittedName>
</protein>
<proteinExistence type="predicted"/>
<keyword evidence="2" id="KW-1185">Reference proteome</keyword>
<evidence type="ECO:0000313" key="2">
    <source>
        <dbReference type="Proteomes" id="UP001143391"/>
    </source>
</evidence>
<name>A0ABT5Y926_9GAMM</name>